<name>A0A848LCS6_9BACT</name>
<keyword evidence="5" id="KW-1185">Reference proteome</keyword>
<dbReference type="EMBL" id="JABBJJ010000081">
    <property type="protein sequence ID" value="NMO16880.1"/>
    <property type="molecule type" value="Genomic_DNA"/>
</dbReference>
<dbReference type="Proteomes" id="UP000518300">
    <property type="component" value="Unassembled WGS sequence"/>
</dbReference>
<keyword evidence="2" id="KW-0732">Signal</keyword>
<reference evidence="4 5" key="1">
    <citation type="submission" date="2020-04" db="EMBL/GenBank/DDBJ databases">
        <title>Draft genome of Pyxidicoccus fallax type strain.</title>
        <authorList>
            <person name="Whitworth D.E."/>
        </authorList>
    </citation>
    <scope>NUCLEOTIDE SEQUENCE [LARGE SCALE GENOMIC DNA]</scope>
    <source>
        <strain evidence="4 5">DSM 14698</strain>
    </source>
</reference>
<evidence type="ECO:0000259" key="3">
    <source>
        <dbReference type="PROSITE" id="PS50853"/>
    </source>
</evidence>
<dbReference type="SUPFAM" id="SSF49265">
    <property type="entry name" value="Fibronectin type III"/>
    <property type="match status" value="1"/>
</dbReference>
<protein>
    <submittedName>
        <fullName evidence="4">Fibronectin type III domain-containing protein</fullName>
    </submittedName>
</protein>
<evidence type="ECO:0000313" key="4">
    <source>
        <dbReference type="EMBL" id="NMO16880.1"/>
    </source>
</evidence>
<comment type="caution">
    <text evidence="4">The sequence shown here is derived from an EMBL/GenBank/DDBJ whole genome shotgun (WGS) entry which is preliminary data.</text>
</comment>
<feature type="chain" id="PRO_5032578637" evidence="2">
    <location>
        <begin position="22"/>
        <end position="545"/>
    </location>
</feature>
<feature type="region of interest" description="Disordered" evidence="1">
    <location>
        <begin position="25"/>
        <end position="65"/>
    </location>
</feature>
<sequence length="545" mass="58004">MQMRHLSFLLAPVCATWLGCAGGEPGTSPSPDTGQSPVKNSDNPNTGDGTWMGEPLAEGCAPDGGTPTGDTVFVTNTTRFITATGVVERSEPMSTGAYEVLVPNGATFTRILGTATDGGIQFTGVPSGPYYLRAGTTHVVTDERHVDVGNNRLGRADTVFSEIYETPVQVNLVNLAPWAPWQGSSLPGSSLQVASRQVDLYGGVDVFDMPYEGHTNIVSANANLWSGTGFIPVFEADKGDRLVVNQLSPMDAGTLPDGGALAYTTVVRSVEMGAFDFTPDGVTSLPITGVMQPVRMGEFPIEWRLPRYAALATDVHPSATPSIPSFYVTPAAHGLQHGWVGYSGELLSLQLPRGVSTQDFTRRLTYGNPYPSSWDMVAMAQHSFRTLQTIPDGTGTAFYVTGSVVTYDRLDNLVAGPVEPRVSPPRELSIDGVPASVPREVGSASPVISWRAPSLGSPSAYQVSFYRVESPDGFPTAGIYRRLYAPGSATQVRVPPGTLAPGGTYFVRVAAVVSPGYDVERKPFVFGEPLPFYYAEAVSSLFTTP</sequence>
<feature type="signal peptide" evidence="2">
    <location>
        <begin position="1"/>
        <end position="21"/>
    </location>
</feature>
<gene>
    <name evidence="4" type="ORF">HG543_18730</name>
</gene>
<dbReference type="InterPro" id="IPR003961">
    <property type="entry name" value="FN3_dom"/>
</dbReference>
<evidence type="ECO:0000313" key="5">
    <source>
        <dbReference type="Proteomes" id="UP000518300"/>
    </source>
</evidence>
<evidence type="ECO:0000256" key="1">
    <source>
        <dbReference type="SAM" id="MobiDB-lite"/>
    </source>
</evidence>
<dbReference type="InterPro" id="IPR036116">
    <property type="entry name" value="FN3_sf"/>
</dbReference>
<evidence type="ECO:0000256" key="2">
    <source>
        <dbReference type="SAM" id="SignalP"/>
    </source>
</evidence>
<proteinExistence type="predicted"/>
<dbReference type="PROSITE" id="PS51257">
    <property type="entry name" value="PROKAR_LIPOPROTEIN"/>
    <property type="match status" value="1"/>
</dbReference>
<feature type="compositionally biased region" description="Polar residues" evidence="1">
    <location>
        <begin position="27"/>
        <end position="48"/>
    </location>
</feature>
<organism evidence="4 5">
    <name type="scientific">Pyxidicoccus fallax</name>
    <dbReference type="NCBI Taxonomy" id="394095"/>
    <lineage>
        <taxon>Bacteria</taxon>
        <taxon>Pseudomonadati</taxon>
        <taxon>Myxococcota</taxon>
        <taxon>Myxococcia</taxon>
        <taxon>Myxococcales</taxon>
        <taxon>Cystobacterineae</taxon>
        <taxon>Myxococcaceae</taxon>
        <taxon>Pyxidicoccus</taxon>
    </lineage>
</organism>
<dbReference type="AlphaFoldDB" id="A0A848LCS6"/>
<dbReference type="PROSITE" id="PS50853">
    <property type="entry name" value="FN3"/>
    <property type="match status" value="1"/>
</dbReference>
<feature type="domain" description="Fibronectin type-III" evidence="3">
    <location>
        <begin position="424"/>
        <end position="537"/>
    </location>
</feature>
<accession>A0A848LCS6</accession>